<accession>A8ZYK8</accession>
<reference evidence="2 3" key="1">
    <citation type="submission" date="2007-10" db="EMBL/GenBank/DDBJ databases">
        <title>Complete sequence of Desulfococcus oleovorans Hxd3.</title>
        <authorList>
            <consortium name="US DOE Joint Genome Institute"/>
            <person name="Copeland A."/>
            <person name="Lucas S."/>
            <person name="Lapidus A."/>
            <person name="Barry K."/>
            <person name="Glavina del Rio T."/>
            <person name="Dalin E."/>
            <person name="Tice H."/>
            <person name="Pitluck S."/>
            <person name="Kiss H."/>
            <person name="Brettin T."/>
            <person name="Bruce D."/>
            <person name="Detter J.C."/>
            <person name="Han C."/>
            <person name="Schmutz J."/>
            <person name="Larimer F."/>
            <person name="Land M."/>
            <person name="Hauser L."/>
            <person name="Kyrpides N."/>
            <person name="Kim E."/>
            <person name="Wawrik B."/>
            <person name="Richardson P."/>
        </authorList>
    </citation>
    <scope>NUCLEOTIDE SEQUENCE [LARGE SCALE GENOMIC DNA]</scope>
    <source>
        <strain evidence="3">DSM 6200 / JCM 39069 / Hxd3</strain>
    </source>
</reference>
<sequence length="1964" mass="224715">MKCLSFHRILKTMSGGYMKYLRPQDGISIEMILKVMGLDKNNELREAILHQLADNLSDNQSESGKKFRCLLNSLKIDGYRQGKAPVRAVINLISKIHYWQNEEIFLTIMEFWVDLHQPQIDQANAFYNKIKPDQCSLILEAMIKGDRPEAFIALVNDFRIMHKCSSEEFVELLLCTVFLFNNIESEYIGNSDDNETEPNHIGLPNFWANIIDRLNELPPDSDEWNALDNFISTAKEILSLKTEHHGATIEQLNEALVEFTSNCEQGLAYIGRADAANQWEASVCEQENIDKIIELMRSLREELTQIMEPWPTTFADLKEEKLARGNRDKLQNSIDEHFGIIDRTLRKTSVTDITTDKDSKASVDDEVEGPDIIDGNSDLTNEEVFEEVVALAPPLAELEDEEPIEEQGGKLDLEDGLEDDELIGQDEENEENVETDIESGSDEINEEPVQKNENCAESRPFWEIAAQLQSQDSSKFNAGLTELLWAEIKENRLSPAYWIARYLESNDHDEKIKVVPSWLIEFISLSRYLRHGFGPIAPRLEQLAQNFDESIFKGPDDWKNGMRFLIAGAMLRPAMIAPATGAAALLKSIRFKGERPHTYQIWQDIIEFGNLGHPLSLSNLGLIDNQAARKKQLDNLIDDASQWYDQAARRVMMYQPATQVWIAWQKSDGLISQIIKPVCENDLSQIENVRRLLIQNSNEQALKLQINETNKAVRKTRVKKEITGRGLTQLISHASDAFGYARQWLTLNDEQQGKNQDWFTEQVDKLKKTFERHSSRAIGELENYEKNYNNSLYMTSGISVFKSAILHVQAFFDGKKSLDMDEEVTTALILNHDLLRMPSVRLDEYFDPINFNSPKEIISEIVEMEKKNETDWEDIFSYCCEKGEHDRTLLILKYDKSILKKLDNDALDEKRNESIEEHRLKLKDKIAYTEKLIGEAVAQNLLTEDQYAEARSQIELIDIEGITFFPEIYSRLTKVQLQLDEYKKGKTKSIIDKLKRSSLDETSSSIIKKLIDGGDLGTAEEFLEMAESGEALPDHDAGTDDPFCIFFPKFINEFGQWMEDKGQPKKIISNIDRGQSFGPVKLSVIRGAQLSQASDSVRIWLDGKRTKKINRYDIKIVLTWLGFNILNVVDSDKSSSDRQWFKVKMETIRDGCPISAYGSDAKGNFRLLCVHGRPPEDQVVQQVAIKSEDGPCIVFYFGRMTERQFRDLSLSARKHNSDALFIDESGFFFMLGQRGAKLETLFQITLPFTAHNPYKPFATGNIPPEMFYGRSNEMQSIMDPHGACFIYGGRQLGKSALLRAVERKFYRPQSSHFAFFLDLKVEGLGESRPIDDIWQMLHRQLVRLGILQSQYNRKTSPDGLIEELIGWAESDDQKRLLVLLDEADHLLDEDAKKNFPIFTFIKKIMDYTTRRVKFIFAGLHNVQRFSRIPNQPLAHLGAPICIGPLLNNGEWREATNLIARPLNALGYRFEPHFLVNRILGHTNYQPSLIQLFCESLVKYLSNPAAAKFDQKLSPPFIITEKHVDDVYLNTQLRKTIKERFELTLNLDPRYRFIAFVIANGTIDRDDPSGRGFSVPWVTQEVNHWWPRGFADSSGIDDIRGLLDEMTGLGVLSKTKDERYRLRSSNVLRLLGNQEDIEHTLLSSDSWELPQKFHTSIYRRAGKGKNTIRRSPVTGDQESDLLYRENGIRLVFGSRALGVEDLQEYIEIARPDSPTGAISASMPVTIKDVNEFLTRLSRVLNDKKNGLNLIFIPPGTPFSELWVNEAARKLNALRSSTAICRLFFIFDPDSLLAWLKISKANRPENKLNNVQITSLKRWSESTVERWLNELALAPNNPTQREIIMSQTGGWPMLLYRFAELNLQRNVAWEKALDEVSSTLEQEDERGKFLNSVGLSKGTIQYKFMKNWAEIKEPLAPEDIIGLFDGFDEDQADCLLSYGEHLSICKPAKGNKWQQEALLAKLLRLE</sequence>
<dbReference type="HOGENOM" id="CLU_234541_0_0_7"/>
<dbReference type="STRING" id="96561.Dole_2930"/>
<keyword evidence="3" id="KW-1185">Reference proteome</keyword>
<dbReference type="eggNOG" id="COG1672">
    <property type="taxonomic scope" value="Bacteria"/>
</dbReference>
<proteinExistence type="predicted"/>
<dbReference type="InterPro" id="IPR027417">
    <property type="entry name" value="P-loop_NTPase"/>
</dbReference>
<evidence type="ECO:0000256" key="1">
    <source>
        <dbReference type="SAM" id="MobiDB-lite"/>
    </source>
</evidence>
<dbReference type="Gene3D" id="3.40.50.300">
    <property type="entry name" value="P-loop containing nucleotide triphosphate hydrolases"/>
    <property type="match status" value="1"/>
</dbReference>
<evidence type="ECO:0000313" key="2">
    <source>
        <dbReference type="EMBL" id="ABW68733.1"/>
    </source>
</evidence>
<dbReference type="KEGG" id="dol:Dole_2930"/>
<dbReference type="Proteomes" id="UP000008561">
    <property type="component" value="Chromosome"/>
</dbReference>
<organism evidence="2 3">
    <name type="scientific">Desulfosudis oleivorans (strain DSM 6200 / JCM 39069 / Hxd3)</name>
    <name type="common">Desulfococcus oleovorans</name>
    <dbReference type="NCBI Taxonomy" id="96561"/>
    <lineage>
        <taxon>Bacteria</taxon>
        <taxon>Pseudomonadati</taxon>
        <taxon>Thermodesulfobacteriota</taxon>
        <taxon>Desulfobacteria</taxon>
        <taxon>Desulfobacterales</taxon>
        <taxon>Desulfosudaceae</taxon>
        <taxon>Desulfosudis</taxon>
    </lineage>
</organism>
<dbReference type="EMBL" id="CP000859">
    <property type="protein sequence ID" value="ABW68733.1"/>
    <property type="molecule type" value="Genomic_DNA"/>
</dbReference>
<gene>
    <name evidence="2" type="ordered locus">Dole_2930</name>
</gene>
<feature type="region of interest" description="Disordered" evidence="1">
    <location>
        <begin position="356"/>
        <end position="377"/>
    </location>
</feature>
<name>A8ZYK8_DESOH</name>
<dbReference type="OrthoDB" id="6951663at2"/>
<dbReference type="SUPFAM" id="SSF52540">
    <property type="entry name" value="P-loop containing nucleoside triphosphate hydrolases"/>
    <property type="match status" value="1"/>
</dbReference>
<protein>
    <submittedName>
        <fullName evidence="2">Uncharacterized protein</fullName>
    </submittedName>
</protein>
<evidence type="ECO:0000313" key="3">
    <source>
        <dbReference type="Proteomes" id="UP000008561"/>
    </source>
</evidence>
<feature type="compositionally biased region" description="Acidic residues" evidence="1">
    <location>
        <begin position="422"/>
        <end position="446"/>
    </location>
</feature>
<feature type="region of interest" description="Disordered" evidence="1">
    <location>
        <begin position="422"/>
        <end position="453"/>
    </location>
</feature>